<name>A0A4P8KZ61_9BACT</name>
<feature type="region of interest" description="Disordered" evidence="2">
    <location>
        <begin position="63"/>
        <end position="88"/>
    </location>
</feature>
<feature type="compositionally biased region" description="Basic and acidic residues" evidence="2">
    <location>
        <begin position="63"/>
        <end position="77"/>
    </location>
</feature>
<proteinExistence type="inferred from homology"/>
<evidence type="ECO:0000259" key="3">
    <source>
        <dbReference type="Pfam" id="PF01370"/>
    </source>
</evidence>
<reference evidence="4 5" key="2">
    <citation type="submission" date="2019-05" db="EMBL/GenBank/DDBJ databases">
        <authorList>
            <person name="Suflita J.M."/>
            <person name="Marks C.R."/>
        </authorList>
    </citation>
    <scope>NUCLEOTIDE SEQUENCE [LARGE SCALE GENOMIC DNA]</scope>
    <source>
        <strain evidence="4 5">ALDC</strain>
    </source>
</reference>
<dbReference type="InterPro" id="IPR001509">
    <property type="entry name" value="Epimerase_deHydtase"/>
</dbReference>
<accession>A0A4P8KZ61</accession>
<evidence type="ECO:0000256" key="2">
    <source>
        <dbReference type="SAM" id="MobiDB-lite"/>
    </source>
</evidence>
<dbReference type="KEGG" id="dax:FDQ92_00530"/>
<evidence type="ECO:0000313" key="4">
    <source>
        <dbReference type="EMBL" id="QCQ20817.1"/>
    </source>
</evidence>
<evidence type="ECO:0000313" key="5">
    <source>
        <dbReference type="Proteomes" id="UP000298602"/>
    </source>
</evidence>
<dbReference type="Gene3D" id="3.40.50.720">
    <property type="entry name" value="NAD(P)-binding Rossmann-like Domain"/>
    <property type="match status" value="2"/>
</dbReference>
<organism evidence="4 5">
    <name type="scientific">Desulfoglaeba alkanexedens ALDC</name>
    <dbReference type="NCBI Taxonomy" id="980445"/>
    <lineage>
        <taxon>Bacteria</taxon>
        <taxon>Pseudomonadati</taxon>
        <taxon>Thermodesulfobacteriota</taxon>
        <taxon>Syntrophobacteria</taxon>
        <taxon>Syntrophobacterales</taxon>
        <taxon>Syntrophobacteraceae</taxon>
        <taxon>Desulfoglaeba</taxon>
    </lineage>
</organism>
<dbReference type="OrthoDB" id="9769113at2"/>
<keyword evidence="5" id="KW-1185">Reference proteome</keyword>
<feature type="domain" description="NAD-dependent epimerase/dehydratase" evidence="3">
    <location>
        <begin position="4"/>
        <end position="292"/>
    </location>
</feature>
<dbReference type="InterPro" id="IPR036291">
    <property type="entry name" value="NAD(P)-bd_dom_sf"/>
</dbReference>
<dbReference type="RefSeq" id="WP_137422787.1">
    <property type="nucleotide sequence ID" value="NZ_CP040098.1"/>
</dbReference>
<comment type="similarity">
    <text evidence="1">Belongs to the NAD(P)-dependent epimerase/dehydratase family.</text>
</comment>
<gene>
    <name evidence="4" type="ORF">FDQ92_00530</name>
</gene>
<dbReference type="SUPFAM" id="SSF51735">
    <property type="entry name" value="NAD(P)-binding Rossmann-fold domains"/>
    <property type="match status" value="1"/>
</dbReference>
<dbReference type="AlphaFoldDB" id="A0A4P8KZ61"/>
<protein>
    <submittedName>
        <fullName evidence="4">NAD-dependent epimerase/dehydratase family protein</fullName>
    </submittedName>
</protein>
<reference evidence="4 5" key="1">
    <citation type="submission" date="2019-05" db="EMBL/GenBank/DDBJ databases">
        <title>The Complete Genome Sequence of the n-alkane-degrading Desulfoglaeba alkanexedens ALDC reveals multiple alkylsuccinate synthase gene clusters.</title>
        <authorList>
            <person name="Callaghan A.V."/>
            <person name="Davidova I.A."/>
            <person name="Duncan K.E."/>
            <person name="Morris B."/>
            <person name="McInerney M.J."/>
        </authorList>
    </citation>
    <scope>NUCLEOTIDE SEQUENCE [LARGE SCALE GENOMIC DNA]</scope>
    <source>
        <strain evidence="4 5">ALDC</strain>
    </source>
</reference>
<dbReference type="Pfam" id="PF01370">
    <property type="entry name" value="Epimerase"/>
    <property type="match status" value="1"/>
</dbReference>
<dbReference type="Proteomes" id="UP000298602">
    <property type="component" value="Chromosome"/>
</dbReference>
<evidence type="ECO:0000256" key="1">
    <source>
        <dbReference type="ARBA" id="ARBA00007637"/>
    </source>
</evidence>
<dbReference type="EMBL" id="CP040098">
    <property type="protein sequence ID" value="QCQ20817.1"/>
    <property type="molecule type" value="Genomic_DNA"/>
</dbReference>
<sequence>MTKWLITGGCGFIGRNLVKSLIEEGGHFIRVVDNLRVGSREDLSAVCSFEEIPLEGKIRSTNIEIRDNDQKAKETNPKQKKNSSRFGHSDFENSDFEFRASGPKVQLIVADILDASIALELCQGIDVIVHLAANTGVAPSVADPVMDCRTNVLGTLNYLEAARHCKALRFVFASSGVPVGEVEPPIHEELAPHPVSPYGASKLAGEGYCSAYFRTFGVETVCLRFGNVYGPLSGKKDSVVAKFIKQALAGETVEIYGDGTQTRDFIDVSDLIGAIRLAASKPDIGGETFQIATSREHTVNEVAAMLQKELKAQKDIDMKITHGQPRPGDVRRNFSDISKAREVLGWESSIGLEEGISKVVEWFSKQTKSIEPIP</sequence>
<dbReference type="PANTHER" id="PTHR43000">
    <property type="entry name" value="DTDP-D-GLUCOSE 4,6-DEHYDRATASE-RELATED"/>
    <property type="match status" value="1"/>
</dbReference>
<dbReference type="Gene3D" id="3.90.25.10">
    <property type="entry name" value="UDP-galactose 4-epimerase, domain 1"/>
    <property type="match status" value="1"/>
</dbReference>